<evidence type="ECO:0000313" key="18">
    <source>
        <dbReference type="Proteomes" id="UP001446871"/>
    </source>
</evidence>
<sequence length="524" mass="60031">MSASNTASTGSSLISLENPEPAPKYSIPMWGSDEVEDVERYEPGGLHPVKVGEFFQERFEVHHKLGNGGFAVVWLCRDHREGRWCALKIIESDHSSEKGGELQILRFFSDKGIDRQEAAAHHVMLPEEHFWIDGPNGRHLALVSPLLGPSLSYWLNEGKRTFDAMNTFCRQMTKSLQFLHGLGVGHGDFRPANILLKIRNIDDMSEDDIVEIFSGPQALRVSLNSGEESSPHAPEYLVKPMWWGRAMEEGLVLDEIAIVDFGEAFVEGQTKRFPGIPRDYAAPEIIYNQPRSLESDLWSLGASIMDVYGGSFFSQQVLPATKTLEKYFGPLPVEYRGDFEEQHRAYLTSQREYEDLEERNLLKQGLSEYVDQEPKTEPSAWFLTEAQRTDPFRPVSYSSAAEFAETDQEVVEKEYPHRFSIPLSYMNTSFFKESDPRYNANGRWYLEREEILLLTDLALKIFRYNPQERLKPAQILKHPWLKEEGTDEVEDEDDGSSMGLGVLQMVMDLLWPSSWRYHLHHCLV</sequence>
<dbReference type="EC" id="2.7.11.1" evidence="3"/>
<dbReference type="SMART" id="SM00220">
    <property type="entry name" value="S_TKc"/>
    <property type="match status" value="1"/>
</dbReference>
<dbReference type="Proteomes" id="UP001446871">
    <property type="component" value="Unassembled WGS sequence"/>
</dbReference>
<evidence type="ECO:0000256" key="10">
    <source>
        <dbReference type="ARBA" id="ARBA00022840"/>
    </source>
</evidence>
<evidence type="ECO:0000256" key="8">
    <source>
        <dbReference type="ARBA" id="ARBA00022741"/>
    </source>
</evidence>
<dbReference type="Gene3D" id="3.30.200.20">
    <property type="entry name" value="Phosphorylase Kinase, domain 1"/>
    <property type="match status" value="1"/>
</dbReference>
<proteinExistence type="predicted"/>
<dbReference type="InterPro" id="IPR000719">
    <property type="entry name" value="Prot_kinase_dom"/>
</dbReference>
<comment type="catalytic activity">
    <reaction evidence="13">
        <text>L-threonyl-[protein] + ATP = O-phospho-L-threonyl-[protein] + ADP + H(+)</text>
        <dbReference type="Rhea" id="RHEA:46608"/>
        <dbReference type="Rhea" id="RHEA-COMP:11060"/>
        <dbReference type="Rhea" id="RHEA-COMP:11605"/>
        <dbReference type="ChEBI" id="CHEBI:15378"/>
        <dbReference type="ChEBI" id="CHEBI:30013"/>
        <dbReference type="ChEBI" id="CHEBI:30616"/>
        <dbReference type="ChEBI" id="CHEBI:61977"/>
        <dbReference type="ChEBI" id="CHEBI:456216"/>
        <dbReference type="EC" id="2.7.11.1"/>
    </reaction>
</comment>
<feature type="domain" description="Protein kinase" evidence="16">
    <location>
        <begin position="59"/>
        <end position="481"/>
    </location>
</feature>
<comment type="subunit">
    <text evidence="2">Component of the EKC/KEOPS complex composed of at least BUD32, CGI121, GON7, KAE1 and PCC1; the whole complex dimerizes.</text>
</comment>
<keyword evidence="18" id="KW-1185">Reference proteome</keyword>
<keyword evidence="8 15" id="KW-0547">Nucleotide-binding</keyword>
<dbReference type="InterPro" id="IPR011009">
    <property type="entry name" value="Kinase-like_dom_sf"/>
</dbReference>
<evidence type="ECO:0000256" key="2">
    <source>
        <dbReference type="ARBA" id="ARBA00011534"/>
    </source>
</evidence>
<evidence type="ECO:0000256" key="9">
    <source>
        <dbReference type="ARBA" id="ARBA00022777"/>
    </source>
</evidence>
<dbReference type="Pfam" id="PF00069">
    <property type="entry name" value="Pkinase"/>
    <property type="match status" value="1"/>
</dbReference>
<dbReference type="InterPro" id="IPR017441">
    <property type="entry name" value="Protein_kinase_ATP_BS"/>
</dbReference>
<comment type="function">
    <text evidence="1">Component of the EKC/KEOPS complex that is required for the formation of a threonylcarbamoyl group on adenosine at position 37 (t(6)A37) in tRNAs that read codons beginning with adenine. The complex is probably involved in the transfer of the threonylcarbamoyl moiety of threonylcarbamoyl-AMP (TC-AMP) to the N6 group of A37. BUD32 has ATPase activity in the context of the EKC/KEOPS complex and likely plays a supporting role to the catalytic subunit KAE1. The EKC/KEOPS complex also promotes both telomere uncapping and telomere elongation. The complex is required for efficient recruitment of transcriptional coactivators.</text>
</comment>
<dbReference type="PANTHER" id="PTHR45646:SF11">
    <property type="entry name" value="SERINE_THREONINE-PROTEIN KINASE DOA"/>
    <property type="match status" value="1"/>
</dbReference>
<dbReference type="PANTHER" id="PTHR45646">
    <property type="entry name" value="SERINE/THREONINE-PROTEIN KINASE DOA-RELATED"/>
    <property type="match status" value="1"/>
</dbReference>
<evidence type="ECO:0000256" key="15">
    <source>
        <dbReference type="PROSITE-ProRule" id="PRU10141"/>
    </source>
</evidence>
<evidence type="ECO:0000256" key="12">
    <source>
        <dbReference type="ARBA" id="ARBA00033194"/>
    </source>
</evidence>
<evidence type="ECO:0000256" key="7">
    <source>
        <dbReference type="ARBA" id="ARBA00022679"/>
    </source>
</evidence>
<keyword evidence="9" id="KW-0418">Kinase</keyword>
<dbReference type="PROSITE" id="PS00107">
    <property type="entry name" value="PROTEIN_KINASE_ATP"/>
    <property type="match status" value="1"/>
</dbReference>
<dbReference type="PROSITE" id="PS50011">
    <property type="entry name" value="PROTEIN_KINASE_DOM"/>
    <property type="match status" value="1"/>
</dbReference>
<dbReference type="Gene3D" id="1.10.510.10">
    <property type="entry name" value="Transferase(Phosphotransferase) domain 1"/>
    <property type="match status" value="1"/>
</dbReference>
<evidence type="ECO:0000256" key="14">
    <source>
        <dbReference type="ARBA" id="ARBA00048679"/>
    </source>
</evidence>
<name>A0ABR1UNM3_9PEZI</name>
<comment type="catalytic activity">
    <reaction evidence="14">
        <text>L-seryl-[protein] + ATP = O-phospho-L-seryl-[protein] + ADP + H(+)</text>
        <dbReference type="Rhea" id="RHEA:17989"/>
        <dbReference type="Rhea" id="RHEA-COMP:9863"/>
        <dbReference type="Rhea" id="RHEA-COMP:11604"/>
        <dbReference type="ChEBI" id="CHEBI:15378"/>
        <dbReference type="ChEBI" id="CHEBI:29999"/>
        <dbReference type="ChEBI" id="CHEBI:30616"/>
        <dbReference type="ChEBI" id="CHEBI:83421"/>
        <dbReference type="ChEBI" id="CHEBI:456216"/>
        <dbReference type="EC" id="2.7.11.1"/>
    </reaction>
</comment>
<evidence type="ECO:0000256" key="3">
    <source>
        <dbReference type="ARBA" id="ARBA00012513"/>
    </source>
</evidence>
<protein>
    <recommendedName>
        <fullName evidence="5">EKC/KEOPS complex subunit BUD32</fullName>
        <ecNumber evidence="3">2.7.11.1</ecNumber>
    </recommendedName>
    <alternativeName>
        <fullName evidence="11 12">Atypical Serine/threonine protein kinase BUD32</fullName>
    </alternativeName>
    <alternativeName>
        <fullName evidence="4">EKC/KEOPS complex subunit bud32</fullName>
    </alternativeName>
</protein>
<evidence type="ECO:0000256" key="4">
    <source>
        <dbReference type="ARBA" id="ARBA00013948"/>
    </source>
</evidence>
<comment type="caution">
    <text evidence="17">The sequence shown here is derived from an EMBL/GenBank/DDBJ whole genome shotgun (WGS) entry which is preliminary data.</text>
</comment>
<dbReference type="InterPro" id="IPR051175">
    <property type="entry name" value="CLK_kinases"/>
</dbReference>
<dbReference type="EMBL" id="JAQQWM010000006">
    <property type="protein sequence ID" value="KAK8060509.1"/>
    <property type="molecule type" value="Genomic_DNA"/>
</dbReference>
<dbReference type="SUPFAM" id="SSF56112">
    <property type="entry name" value="Protein kinase-like (PK-like)"/>
    <property type="match status" value="1"/>
</dbReference>
<keyword evidence="7" id="KW-0808">Transferase</keyword>
<evidence type="ECO:0000256" key="13">
    <source>
        <dbReference type="ARBA" id="ARBA00047899"/>
    </source>
</evidence>
<reference evidence="17 18" key="1">
    <citation type="submission" date="2023-01" db="EMBL/GenBank/DDBJ databases">
        <title>Analysis of 21 Apiospora genomes using comparative genomics revels a genus with tremendous synthesis potential of carbohydrate active enzymes and secondary metabolites.</title>
        <authorList>
            <person name="Sorensen T."/>
        </authorList>
    </citation>
    <scope>NUCLEOTIDE SEQUENCE [LARGE SCALE GENOMIC DNA]</scope>
    <source>
        <strain evidence="17 18">CBS 83171</strain>
    </source>
</reference>
<gene>
    <name evidence="17" type="ORF">PG996_010439</name>
</gene>
<evidence type="ECO:0000313" key="17">
    <source>
        <dbReference type="EMBL" id="KAK8060509.1"/>
    </source>
</evidence>
<evidence type="ECO:0000259" key="16">
    <source>
        <dbReference type="PROSITE" id="PS50011"/>
    </source>
</evidence>
<keyword evidence="6" id="KW-0723">Serine/threonine-protein kinase</keyword>
<keyword evidence="10 15" id="KW-0067">ATP-binding</keyword>
<dbReference type="PROSITE" id="PS00109">
    <property type="entry name" value="PROTEIN_KINASE_TYR"/>
    <property type="match status" value="1"/>
</dbReference>
<evidence type="ECO:0000256" key="11">
    <source>
        <dbReference type="ARBA" id="ARBA00030980"/>
    </source>
</evidence>
<evidence type="ECO:0000256" key="1">
    <source>
        <dbReference type="ARBA" id="ARBA00003747"/>
    </source>
</evidence>
<dbReference type="InterPro" id="IPR008266">
    <property type="entry name" value="Tyr_kinase_AS"/>
</dbReference>
<accession>A0ABR1UNM3</accession>
<evidence type="ECO:0000256" key="5">
    <source>
        <dbReference type="ARBA" id="ARBA00019973"/>
    </source>
</evidence>
<feature type="binding site" evidence="15">
    <location>
        <position position="88"/>
    </location>
    <ligand>
        <name>ATP</name>
        <dbReference type="ChEBI" id="CHEBI:30616"/>
    </ligand>
</feature>
<organism evidence="17 18">
    <name type="scientific">Apiospora saccharicola</name>
    <dbReference type="NCBI Taxonomy" id="335842"/>
    <lineage>
        <taxon>Eukaryota</taxon>
        <taxon>Fungi</taxon>
        <taxon>Dikarya</taxon>
        <taxon>Ascomycota</taxon>
        <taxon>Pezizomycotina</taxon>
        <taxon>Sordariomycetes</taxon>
        <taxon>Xylariomycetidae</taxon>
        <taxon>Amphisphaeriales</taxon>
        <taxon>Apiosporaceae</taxon>
        <taxon>Apiospora</taxon>
    </lineage>
</organism>
<evidence type="ECO:0000256" key="6">
    <source>
        <dbReference type="ARBA" id="ARBA00022527"/>
    </source>
</evidence>